<proteinExistence type="predicted"/>
<reference evidence="3 4" key="1">
    <citation type="submission" date="2019-08" db="EMBL/GenBank/DDBJ databases">
        <title>Bradymonadales sp. TMQ2.</title>
        <authorList>
            <person name="Liang Q."/>
        </authorList>
    </citation>
    <scope>NUCLEOTIDE SEQUENCE [LARGE SCALE GENOMIC DNA]</scope>
    <source>
        <strain evidence="3 4">TMQ2</strain>
    </source>
</reference>
<evidence type="ECO:0000256" key="1">
    <source>
        <dbReference type="ARBA" id="ARBA00022801"/>
    </source>
</evidence>
<dbReference type="InterPro" id="IPR012338">
    <property type="entry name" value="Beta-lactam/transpept-like"/>
</dbReference>
<dbReference type="Proteomes" id="UP000321046">
    <property type="component" value="Unassembled WGS sequence"/>
</dbReference>
<keyword evidence="1" id="KW-0378">Hydrolase</keyword>
<feature type="domain" description="Beta-lactamase-related" evidence="2">
    <location>
        <begin position="37"/>
        <end position="370"/>
    </location>
</feature>
<protein>
    <submittedName>
        <fullName evidence="3">Beta-lactamase family protein</fullName>
    </submittedName>
</protein>
<dbReference type="Gene3D" id="3.40.710.10">
    <property type="entry name" value="DD-peptidase/beta-lactamase superfamily"/>
    <property type="match status" value="1"/>
</dbReference>
<dbReference type="AlphaFoldDB" id="A0A5C6X4F7"/>
<dbReference type="InterPro" id="IPR050789">
    <property type="entry name" value="Diverse_Enzym_Activities"/>
</dbReference>
<evidence type="ECO:0000313" key="3">
    <source>
        <dbReference type="EMBL" id="TXD34470.1"/>
    </source>
</evidence>
<dbReference type="GO" id="GO:0016787">
    <property type="term" value="F:hydrolase activity"/>
    <property type="evidence" value="ECO:0007669"/>
    <property type="project" value="UniProtKB-KW"/>
</dbReference>
<dbReference type="Pfam" id="PF00144">
    <property type="entry name" value="Beta-lactamase"/>
    <property type="match status" value="1"/>
</dbReference>
<dbReference type="OrthoDB" id="9809635at2"/>
<organism evidence="3 4">
    <name type="scientific">Lujinxingia vulgaris</name>
    <dbReference type="NCBI Taxonomy" id="2600176"/>
    <lineage>
        <taxon>Bacteria</taxon>
        <taxon>Deltaproteobacteria</taxon>
        <taxon>Bradymonadales</taxon>
        <taxon>Lujinxingiaceae</taxon>
        <taxon>Lujinxingia</taxon>
    </lineage>
</organism>
<dbReference type="SUPFAM" id="SSF56601">
    <property type="entry name" value="beta-lactamase/transpeptidase-like"/>
    <property type="match status" value="1"/>
</dbReference>
<name>A0A5C6X4F7_9DELT</name>
<dbReference type="InterPro" id="IPR001466">
    <property type="entry name" value="Beta-lactam-related"/>
</dbReference>
<comment type="caution">
    <text evidence="3">The sequence shown here is derived from an EMBL/GenBank/DDBJ whole genome shotgun (WGS) entry which is preliminary data.</text>
</comment>
<accession>A0A5C6X4F7</accession>
<dbReference type="PANTHER" id="PTHR43283">
    <property type="entry name" value="BETA-LACTAMASE-RELATED"/>
    <property type="match status" value="1"/>
</dbReference>
<dbReference type="RefSeq" id="WP_146974851.1">
    <property type="nucleotide sequence ID" value="NZ_VOSL01000054.1"/>
</dbReference>
<evidence type="ECO:0000259" key="2">
    <source>
        <dbReference type="Pfam" id="PF00144"/>
    </source>
</evidence>
<gene>
    <name evidence="3" type="ORF">FRC96_12620</name>
</gene>
<dbReference type="PANTHER" id="PTHR43283:SF11">
    <property type="entry name" value="BETA-LACTAMASE-RELATED DOMAIN-CONTAINING PROTEIN"/>
    <property type="match status" value="1"/>
</dbReference>
<evidence type="ECO:0000313" key="4">
    <source>
        <dbReference type="Proteomes" id="UP000321046"/>
    </source>
</evidence>
<sequence length="389" mass="42015">MTELLLDPTRIDHALECALAPSLEAIGTTHTCSAIQAAVATLDGQRYHRALGQTSFETDAVPVARHTPFDIASVTKALVGATLAMQAIDRGLARWETPLGELFAPWRKHPDPRAADVTFLHLLNHTSGLPAWHKYYLEYPLNPSAETARVTRQAIVTRICQTPLCGAPGAIYAYSDLGYILLASVLETVFDAPLAELAQTRIFDPLKLSQTRYVWPERGDAPLENAVATERCALRGRVVQGSVHDENTEIIGGVSCHAGVFSTADDLLRFGLHLLAIDQGHPVDAPLMSRETLRFAWSAQASMAGGNHRGGWDTPSGATSSAGAGFAPDATVGHLGFTGTSLWLERERGVVSILLTNRVYPTRENARIKATRVDVQEAVIPPTPIALTH</sequence>
<dbReference type="EMBL" id="VOSL01000054">
    <property type="protein sequence ID" value="TXD34470.1"/>
    <property type="molecule type" value="Genomic_DNA"/>
</dbReference>